<dbReference type="InterPro" id="IPR004274">
    <property type="entry name" value="FCP1_dom"/>
</dbReference>
<keyword evidence="4" id="KW-1185">Reference proteome</keyword>
<comment type="caution">
    <text evidence="3">The sequence shown here is derived from an EMBL/GenBank/DDBJ whole genome shotgun (WGS) entry which is preliminary data.</text>
</comment>
<dbReference type="AlphaFoldDB" id="A0A8S1LRB3"/>
<keyword evidence="1" id="KW-0653">Protein transport</keyword>
<dbReference type="FunFam" id="3.40.50.1000:FF:000184">
    <property type="entry name" value="Uncharacterized protein"/>
    <property type="match status" value="1"/>
</dbReference>
<dbReference type="GO" id="GO:0005744">
    <property type="term" value="C:TIM23 mitochondrial import inner membrane translocase complex"/>
    <property type="evidence" value="ECO:0007669"/>
    <property type="project" value="UniProtKB-UniRule"/>
</dbReference>
<evidence type="ECO:0000313" key="4">
    <source>
        <dbReference type="Proteomes" id="UP000692954"/>
    </source>
</evidence>
<comment type="similarity">
    <text evidence="1">Belongs to the TIM50 family.</text>
</comment>
<dbReference type="GO" id="GO:0015031">
    <property type="term" value="P:protein transport"/>
    <property type="evidence" value="ECO:0007669"/>
    <property type="project" value="UniProtKB-KW"/>
</dbReference>
<dbReference type="Proteomes" id="UP000692954">
    <property type="component" value="Unassembled WGS sequence"/>
</dbReference>
<dbReference type="PANTHER" id="PTHR12210">
    <property type="entry name" value="DULLARD PROTEIN PHOSPHATASE"/>
    <property type="match status" value="1"/>
</dbReference>
<feature type="domain" description="FCP1 homology" evidence="2">
    <location>
        <begin position="89"/>
        <end position="224"/>
    </location>
</feature>
<comment type="subunit">
    <text evidence="1">Component of the TIM23 complex.</text>
</comment>
<sequence>MRIAQHTKSCQVLQQKKIFTFDDQDLINTAETTPDSSGNQEKPQLVVFRNQIPSDSQIARELHEASLQSHWYVETPKEYLDKRIVKLKKQKYEKVVVLDLDETLIYHKHHKTQVRPFCHEFLERLSRICILVLFTAAKSEHAINMLKIIDPNKKLFKATCTSEHMIGNVKDLRIFQTDLKDIVIVENSPKKFIAQINNGIPILPFEGQQNDNQLELLLSFLEILLLDDDVRVQLANIFKLQNFYKELNGKQAINKRRKTQILYKTDKILIRQEDVNTHPQIRNAQLFFQIQNYRKAAVNLRQLKNQSSFHNHKFNYFPEPIPIPETIKQIDTKILTQRKQQYKFIFSIYNGINQKTKRILRTIKKSRRGICIKTIYRFFDQSKYITTNIIRKNKLQIDNNQSDTYKQENQKIPRKQYQNYLKYLYKTRLIIQAILKLLKIEIVYVIICLNDSTQKDKSSSVNLRGNLLFQTQHHQLKFNQEAEGWILKSINQIFFNRQNDPTMPEVIIPTFMIKRDTMAKISSHIYYQFKDIFKKDYSPIYRQQNHYDFPEMKRREEFKQK</sequence>
<accession>A0A8S1LRB3</accession>
<keyword evidence="1" id="KW-0813">Transport</keyword>
<comment type="subcellular location">
    <subcellularLocation>
        <location evidence="1">Mitochondrion inner membrane</location>
        <topology evidence="1">Single-pass membrane protein</topology>
    </subcellularLocation>
</comment>
<dbReference type="PROSITE" id="PS50969">
    <property type="entry name" value="FCP1"/>
    <property type="match status" value="1"/>
</dbReference>
<protein>
    <recommendedName>
        <fullName evidence="1">Mitochondrial import inner membrane translocase subunit TIM50</fullName>
    </recommendedName>
</protein>
<comment type="function">
    <text evidence="1">Essential component of the TIM23 complex, a complex that mediates the translocation of transit peptide-containing proteins across the mitochondrial inner membrane.</text>
</comment>
<dbReference type="OrthoDB" id="10249888at2759"/>
<reference evidence="3" key="1">
    <citation type="submission" date="2021-01" db="EMBL/GenBank/DDBJ databases">
        <authorList>
            <consortium name="Genoscope - CEA"/>
            <person name="William W."/>
        </authorList>
    </citation>
    <scope>NUCLEOTIDE SEQUENCE</scope>
</reference>
<evidence type="ECO:0000256" key="1">
    <source>
        <dbReference type="RuleBase" id="RU365079"/>
    </source>
</evidence>
<keyword evidence="1" id="KW-0496">Mitochondrion</keyword>
<dbReference type="SMART" id="SM00577">
    <property type="entry name" value="CPDc"/>
    <property type="match status" value="1"/>
</dbReference>
<keyword evidence="1" id="KW-0811">Translocation</keyword>
<dbReference type="CDD" id="cd07521">
    <property type="entry name" value="HAD_FCP1-like"/>
    <property type="match status" value="1"/>
</dbReference>
<gene>
    <name evidence="3" type="ORF">PSON_ATCC_30995.1.T0220324</name>
</gene>
<evidence type="ECO:0000313" key="3">
    <source>
        <dbReference type="EMBL" id="CAD8067196.1"/>
    </source>
</evidence>
<keyword evidence="1" id="KW-0809">Transit peptide</keyword>
<proteinExistence type="inferred from homology"/>
<dbReference type="EMBL" id="CAJJDN010000022">
    <property type="protein sequence ID" value="CAD8067196.1"/>
    <property type="molecule type" value="Genomic_DNA"/>
</dbReference>
<dbReference type="InterPro" id="IPR050365">
    <property type="entry name" value="TIM50"/>
</dbReference>
<organism evidence="3 4">
    <name type="scientific">Paramecium sonneborni</name>
    <dbReference type="NCBI Taxonomy" id="65129"/>
    <lineage>
        <taxon>Eukaryota</taxon>
        <taxon>Sar</taxon>
        <taxon>Alveolata</taxon>
        <taxon>Ciliophora</taxon>
        <taxon>Intramacronucleata</taxon>
        <taxon>Oligohymenophorea</taxon>
        <taxon>Peniculida</taxon>
        <taxon>Parameciidae</taxon>
        <taxon>Paramecium</taxon>
    </lineage>
</organism>
<dbReference type="Pfam" id="PF03031">
    <property type="entry name" value="NIF"/>
    <property type="match status" value="1"/>
</dbReference>
<evidence type="ECO:0000259" key="2">
    <source>
        <dbReference type="PROSITE" id="PS50969"/>
    </source>
</evidence>
<name>A0A8S1LRB3_9CILI</name>